<dbReference type="Proteomes" id="UP000234240">
    <property type="component" value="Unassembled WGS sequence"/>
</dbReference>
<keyword evidence="2" id="KW-1185">Reference proteome</keyword>
<dbReference type="RefSeq" id="WP_101817824.1">
    <property type="nucleotide sequence ID" value="NZ_PJZF01000020.1"/>
</dbReference>
<evidence type="ECO:0000313" key="2">
    <source>
        <dbReference type="Proteomes" id="UP000234240"/>
    </source>
</evidence>
<gene>
    <name evidence="1" type="ORF">CYR55_18415</name>
</gene>
<comment type="caution">
    <text evidence="1">The sequence shown here is derived from an EMBL/GenBank/DDBJ whole genome shotgun (WGS) entry which is preliminary data.</text>
</comment>
<dbReference type="Pfam" id="PF06092">
    <property type="entry name" value="DUF943"/>
    <property type="match status" value="1"/>
</dbReference>
<dbReference type="AlphaFoldDB" id="A0A2N5DYB8"/>
<protein>
    <recommendedName>
        <fullName evidence="3">DUF943 domain-containing protein</fullName>
    </recommendedName>
</protein>
<organism evidence="1 2">
    <name type="scientific">Chimaeribacter californicus</name>
    <dbReference type="NCBI Taxonomy" id="2060067"/>
    <lineage>
        <taxon>Bacteria</taxon>
        <taxon>Pseudomonadati</taxon>
        <taxon>Pseudomonadota</taxon>
        <taxon>Gammaproteobacteria</taxon>
        <taxon>Enterobacterales</taxon>
        <taxon>Yersiniaceae</taxon>
        <taxon>Chimaeribacter</taxon>
    </lineage>
</organism>
<accession>A0A2N5DYB8</accession>
<proteinExistence type="predicted"/>
<dbReference type="EMBL" id="PJZF01000020">
    <property type="protein sequence ID" value="PLR32561.1"/>
    <property type="molecule type" value="Genomic_DNA"/>
</dbReference>
<evidence type="ECO:0008006" key="3">
    <source>
        <dbReference type="Google" id="ProtNLM"/>
    </source>
</evidence>
<dbReference type="InterPro" id="IPR010351">
    <property type="entry name" value="DUF943"/>
</dbReference>
<reference evidence="1 2" key="1">
    <citation type="submission" date="2017-12" db="EMBL/GenBank/DDBJ databases">
        <title>Characterization of six clinical isolates of Enterochimera gen. nov., a novel genus of the Yersiniaciae family and the three species Enterochimera arupensis sp. nov., Enterochimera coloradensis sp. nov, and Enterochimera californica sp. nov.</title>
        <authorList>
            <person name="Rossi A."/>
            <person name="Fisher M."/>
        </authorList>
    </citation>
    <scope>NUCLEOTIDE SEQUENCE [LARGE SCALE GENOMIC DNA]</scope>
    <source>
        <strain evidence="2">2015-Iso6</strain>
    </source>
</reference>
<name>A0A2N5DYB8_9GAMM</name>
<evidence type="ECO:0000313" key="1">
    <source>
        <dbReference type="EMBL" id="PLR32561.1"/>
    </source>
</evidence>
<sequence>MLKSKILLTLFLIGFLFSLGWLLRPVEIGAVHRDGAKGLSVVLVKNFPLTDKGALSWWKKNSSYLKDNYNVPDPNEEGEYRIYFLKWNGVYKEMPDTDQGSDLRCFSDMPSPKNCIDKEGIMLSIARFDGSKIRIRTRHGSAYLQISEKSELKRIN</sequence>